<keyword evidence="1" id="KW-0732">Signal</keyword>
<protein>
    <recommendedName>
        <fullName evidence="4">SLA1 homology domain-containing protein</fullName>
    </recommendedName>
</protein>
<keyword evidence="3" id="KW-1185">Reference proteome</keyword>
<dbReference type="Proteomes" id="UP000644507">
    <property type="component" value="Unassembled WGS sequence"/>
</dbReference>
<evidence type="ECO:0000256" key="1">
    <source>
        <dbReference type="SAM" id="SignalP"/>
    </source>
</evidence>
<dbReference type="EMBL" id="BMXI01000002">
    <property type="protein sequence ID" value="GHC43394.1"/>
    <property type="molecule type" value="Genomic_DNA"/>
</dbReference>
<sequence length="334" mass="36414">MKILSFLCCATLGVTSFANAREWTSNDGKKITADLVRTEGDTVVLLMRGKEFKIPLDRLSEADQEYVREESENAEEEASVGALSLFGQELKAGSLNNIETDLSEKTQRSLSDNKLQPTKIKIALSLPADFDPSKPQKVFWPVGGINNEKERLSGNIARISAMSAKALAAGYVVIAADTEHGNPRETTIAIWEGDADFHAEVIEKIAAEWPEFMNWTHACGGFSSGSKGSFFRTAQLLANDLTVSGVFLGGCNQPFADLALEESGARKSAFKKVKAWVSWGDSDNLVNQSQTDTVTSGIKSAGYRQIRDEKFTGGHTINQDEFAKALAWFDEAGE</sequence>
<dbReference type="Gene3D" id="2.30.30.700">
    <property type="entry name" value="SLA1 homology domain 1"/>
    <property type="match status" value="1"/>
</dbReference>
<accession>A0A918WH03</accession>
<name>A0A918WH03_9BACT</name>
<reference evidence="2" key="1">
    <citation type="journal article" date="2014" name="Int. J. Syst. Evol. Microbiol.">
        <title>Complete genome sequence of Corynebacterium casei LMG S-19264T (=DSM 44701T), isolated from a smear-ripened cheese.</title>
        <authorList>
            <consortium name="US DOE Joint Genome Institute (JGI-PGF)"/>
            <person name="Walter F."/>
            <person name="Albersmeier A."/>
            <person name="Kalinowski J."/>
            <person name="Ruckert C."/>
        </authorList>
    </citation>
    <scope>NUCLEOTIDE SEQUENCE</scope>
    <source>
        <strain evidence="2">KCTC 12988</strain>
    </source>
</reference>
<evidence type="ECO:0000313" key="3">
    <source>
        <dbReference type="Proteomes" id="UP000644507"/>
    </source>
</evidence>
<feature type="signal peptide" evidence="1">
    <location>
        <begin position="1"/>
        <end position="20"/>
    </location>
</feature>
<dbReference type="InterPro" id="IPR029058">
    <property type="entry name" value="AB_hydrolase_fold"/>
</dbReference>
<reference evidence="2" key="2">
    <citation type="submission" date="2020-09" db="EMBL/GenBank/DDBJ databases">
        <authorList>
            <person name="Sun Q."/>
            <person name="Kim S."/>
        </authorList>
    </citation>
    <scope>NUCLEOTIDE SEQUENCE</scope>
    <source>
        <strain evidence="2">KCTC 12988</strain>
    </source>
</reference>
<evidence type="ECO:0000313" key="2">
    <source>
        <dbReference type="EMBL" id="GHC43394.1"/>
    </source>
</evidence>
<dbReference type="RefSeq" id="WP_189567170.1">
    <property type="nucleotide sequence ID" value="NZ_BMXI01000002.1"/>
</dbReference>
<organism evidence="2 3">
    <name type="scientific">Roseibacillus persicicus</name>
    <dbReference type="NCBI Taxonomy" id="454148"/>
    <lineage>
        <taxon>Bacteria</taxon>
        <taxon>Pseudomonadati</taxon>
        <taxon>Verrucomicrobiota</taxon>
        <taxon>Verrucomicrobiia</taxon>
        <taxon>Verrucomicrobiales</taxon>
        <taxon>Verrucomicrobiaceae</taxon>
        <taxon>Roseibacillus</taxon>
    </lineage>
</organism>
<gene>
    <name evidence="2" type="ORF">GCM10007100_05660</name>
</gene>
<dbReference type="Gene3D" id="3.40.50.1820">
    <property type="entry name" value="alpha/beta hydrolase"/>
    <property type="match status" value="1"/>
</dbReference>
<proteinExistence type="predicted"/>
<feature type="chain" id="PRO_5037586437" description="SLA1 homology domain-containing protein" evidence="1">
    <location>
        <begin position="21"/>
        <end position="334"/>
    </location>
</feature>
<evidence type="ECO:0008006" key="4">
    <source>
        <dbReference type="Google" id="ProtNLM"/>
    </source>
</evidence>
<comment type="caution">
    <text evidence="2">The sequence shown here is derived from an EMBL/GenBank/DDBJ whole genome shotgun (WGS) entry which is preliminary data.</text>
</comment>
<dbReference type="AlphaFoldDB" id="A0A918WH03"/>
<dbReference type="SUPFAM" id="SSF53474">
    <property type="entry name" value="alpha/beta-Hydrolases"/>
    <property type="match status" value="1"/>
</dbReference>